<dbReference type="SMART" id="SM00388">
    <property type="entry name" value="HisKA"/>
    <property type="match status" value="1"/>
</dbReference>
<dbReference type="Pfam" id="PF02518">
    <property type="entry name" value="HATPase_c"/>
    <property type="match status" value="1"/>
</dbReference>
<proteinExistence type="predicted"/>
<reference evidence="12 13" key="1">
    <citation type="submission" date="2018-01" db="EMBL/GenBank/DDBJ databases">
        <authorList>
            <person name="Gaut B.S."/>
            <person name="Morton B.R."/>
            <person name="Clegg M.T."/>
            <person name="Duvall M.R."/>
        </authorList>
    </citation>
    <scope>NUCLEOTIDE SEQUENCE [LARGE SCALE GENOMIC DNA]</scope>
    <source>
        <strain evidence="12">GP69</strain>
    </source>
</reference>
<evidence type="ECO:0000313" key="12">
    <source>
        <dbReference type="EMBL" id="SOY30512.1"/>
    </source>
</evidence>
<feature type="domain" description="HAMP" evidence="11">
    <location>
        <begin position="175"/>
        <end position="227"/>
    </location>
</feature>
<dbReference type="GO" id="GO:0016036">
    <property type="term" value="P:cellular response to phosphate starvation"/>
    <property type="evidence" value="ECO:0007669"/>
    <property type="project" value="TreeGrafter"/>
</dbReference>
<dbReference type="EMBL" id="OFSM01000017">
    <property type="protein sequence ID" value="SOY30512.1"/>
    <property type="molecule type" value="Genomic_DNA"/>
</dbReference>
<dbReference type="OrthoDB" id="9762826at2"/>
<feature type="coiled-coil region" evidence="8">
    <location>
        <begin position="215"/>
        <end position="249"/>
    </location>
</feature>
<dbReference type="RefSeq" id="WP_146040084.1">
    <property type="nucleotide sequence ID" value="NZ_JANJZD010000017.1"/>
</dbReference>
<dbReference type="GO" id="GO:0000155">
    <property type="term" value="F:phosphorelay sensor kinase activity"/>
    <property type="evidence" value="ECO:0007669"/>
    <property type="project" value="InterPro"/>
</dbReference>
<evidence type="ECO:0000256" key="5">
    <source>
        <dbReference type="ARBA" id="ARBA00022679"/>
    </source>
</evidence>
<dbReference type="InterPro" id="IPR003594">
    <property type="entry name" value="HATPase_dom"/>
</dbReference>
<dbReference type="InterPro" id="IPR036890">
    <property type="entry name" value="HATPase_C_sf"/>
</dbReference>
<comment type="catalytic activity">
    <reaction evidence="1">
        <text>ATP + protein L-histidine = ADP + protein N-phospho-L-histidine.</text>
        <dbReference type="EC" id="2.7.13.3"/>
    </reaction>
</comment>
<dbReference type="PANTHER" id="PTHR45453:SF3">
    <property type="entry name" value="HISTIDINE KINASE"/>
    <property type="match status" value="1"/>
</dbReference>
<evidence type="ECO:0000313" key="13">
    <source>
        <dbReference type="Proteomes" id="UP000236311"/>
    </source>
</evidence>
<dbReference type="CDD" id="cd00082">
    <property type="entry name" value="HisKA"/>
    <property type="match status" value="1"/>
</dbReference>
<dbReference type="Gene3D" id="6.10.340.10">
    <property type="match status" value="1"/>
</dbReference>
<dbReference type="Proteomes" id="UP000236311">
    <property type="component" value="Unassembled WGS sequence"/>
</dbReference>
<dbReference type="SMART" id="SM00387">
    <property type="entry name" value="HATPase_c"/>
    <property type="match status" value="1"/>
</dbReference>
<evidence type="ECO:0000256" key="3">
    <source>
        <dbReference type="ARBA" id="ARBA00012438"/>
    </source>
</evidence>
<protein>
    <recommendedName>
        <fullName evidence="3">histidine kinase</fullName>
        <ecNumber evidence="3">2.7.13.3</ecNumber>
    </recommendedName>
</protein>
<dbReference type="SUPFAM" id="SSF55874">
    <property type="entry name" value="ATPase domain of HSP90 chaperone/DNA topoisomerase II/histidine kinase"/>
    <property type="match status" value="1"/>
</dbReference>
<evidence type="ECO:0000256" key="6">
    <source>
        <dbReference type="ARBA" id="ARBA00022777"/>
    </source>
</evidence>
<dbReference type="EC" id="2.7.13.3" evidence="3"/>
<name>A0A2K4ZJD1_9FIRM</name>
<keyword evidence="8" id="KW-0175">Coiled coil</keyword>
<dbReference type="GO" id="GO:0005886">
    <property type="term" value="C:plasma membrane"/>
    <property type="evidence" value="ECO:0007669"/>
    <property type="project" value="TreeGrafter"/>
</dbReference>
<dbReference type="CDD" id="cd06225">
    <property type="entry name" value="HAMP"/>
    <property type="match status" value="1"/>
</dbReference>
<dbReference type="InterPro" id="IPR050351">
    <property type="entry name" value="BphY/WalK/GraS-like"/>
</dbReference>
<dbReference type="PANTHER" id="PTHR45453">
    <property type="entry name" value="PHOSPHATE REGULON SENSOR PROTEIN PHOR"/>
    <property type="match status" value="1"/>
</dbReference>
<dbReference type="AlphaFoldDB" id="A0A2K4ZJD1"/>
<feature type="transmembrane region" description="Helical" evidence="9">
    <location>
        <begin position="155"/>
        <end position="176"/>
    </location>
</feature>
<feature type="domain" description="Histidine kinase" evidence="10">
    <location>
        <begin position="256"/>
        <end position="467"/>
    </location>
</feature>
<evidence type="ECO:0000256" key="7">
    <source>
        <dbReference type="ARBA" id="ARBA00023012"/>
    </source>
</evidence>
<dbReference type="FunFam" id="3.30.565.10:FF:000006">
    <property type="entry name" value="Sensor histidine kinase WalK"/>
    <property type="match status" value="1"/>
</dbReference>
<evidence type="ECO:0000256" key="8">
    <source>
        <dbReference type="SAM" id="Coils"/>
    </source>
</evidence>
<dbReference type="PROSITE" id="PS50109">
    <property type="entry name" value="HIS_KIN"/>
    <property type="match status" value="1"/>
</dbReference>
<dbReference type="InterPro" id="IPR003660">
    <property type="entry name" value="HAMP_dom"/>
</dbReference>
<keyword evidence="9" id="KW-1133">Transmembrane helix</keyword>
<keyword evidence="9" id="KW-0472">Membrane</keyword>
<evidence type="ECO:0000256" key="2">
    <source>
        <dbReference type="ARBA" id="ARBA00004370"/>
    </source>
</evidence>
<dbReference type="InterPro" id="IPR003661">
    <property type="entry name" value="HisK_dim/P_dom"/>
</dbReference>
<gene>
    <name evidence="12" type="primary">baeS_4</name>
    <name evidence="12" type="ORF">AMURIS_03243</name>
</gene>
<comment type="subcellular location">
    <subcellularLocation>
        <location evidence="2">Membrane</location>
    </subcellularLocation>
</comment>
<keyword evidence="6 12" id="KW-0418">Kinase</keyword>
<keyword evidence="5 12" id="KW-0808">Transferase</keyword>
<sequence length="467" mass="52826">MIKEMKSRLSAKVFLLTLLLIAVCCFTTYSFILQAAPKNYQYDIEDVDLELSFLPDEFSRIEKEYAYMFLEAESVWIEEQYENEFELHFFQSDGQEVSLHDINQLVGGQITDYEKKEKTKHYTTSFVDSDSIYTLLVTRNTAKHTQTEEAIQGTLPVLCLVVLSGSVISAFFYSWYMTAPIKKVSKLSKQMADMDFSGFCPVGRADEIGVLSDSLNTLSRKLATTLSELQEANQKLQADIDMERRLERQRVEFFAAASHELKTPITIIKGQLQGMLYQVGRYKDRETYLAQSLEITDTLGKMVQELLTISRLDTPGYTCKKSNLNLSNLIIDRITAFEDLFMQKDLTASQSISPEIYILGDMQLLQKVLDNLLGNAAAYSGAGNQVLIKLWNEAETTALTIENTGAHIPDEAIPKLFEPFYRVDQSRNRQTGGTGLGLYIVKTILDLHGAEIKIANTVRGVIVDLQF</sequence>
<evidence type="ECO:0000256" key="9">
    <source>
        <dbReference type="SAM" id="Phobius"/>
    </source>
</evidence>
<dbReference type="SUPFAM" id="SSF47384">
    <property type="entry name" value="Homodimeric domain of signal transducing histidine kinase"/>
    <property type="match status" value="1"/>
</dbReference>
<dbReference type="Pfam" id="PF00512">
    <property type="entry name" value="HisKA"/>
    <property type="match status" value="1"/>
</dbReference>
<dbReference type="Gene3D" id="3.30.565.10">
    <property type="entry name" value="Histidine kinase-like ATPase, C-terminal domain"/>
    <property type="match status" value="1"/>
</dbReference>
<accession>A0A2K4ZJD1</accession>
<keyword evidence="7" id="KW-0902">Two-component regulatory system</keyword>
<dbReference type="PRINTS" id="PR00344">
    <property type="entry name" value="BCTRLSENSOR"/>
</dbReference>
<dbReference type="SMART" id="SM00304">
    <property type="entry name" value="HAMP"/>
    <property type="match status" value="1"/>
</dbReference>
<dbReference type="InterPro" id="IPR005467">
    <property type="entry name" value="His_kinase_dom"/>
</dbReference>
<evidence type="ECO:0000259" key="10">
    <source>
        <dbReference type="PROSITE" id="PS50109"/>
    </source>
</evidence>
<dbReference type="InterPro" id="IPR036097">
    <property type="entry name" value="HisK_dim/P_sf"/>
</dbReference>
<evidence type="ECO:0000256" key="4">
    <source>
        <dbReference type="ARBA" id="ARBA00022553"/>
    </source>
</evidence>
<keyword evidence="13" id="KW-1185">Reference proteome</keyword>
<dbReference type="SUPFAM" id="SSF158472">
    <property type="entry name" value="HAMP domain-like"/>
    <property type="match status" value="1"/>
</dbReference>
<dbReference type="PROSITE" id="PS50885">
    <property type="entry name" value="HAMP"/>
    <property type="match status" value="1"/>
</dbReference>
<dbReference type="Gene3D" id="1.10.287.130">
    <property type="match status" value="1"/>
</dbReference>
<organism evidence="12 13">
    <name type="scientific">Acetatifactor muris</name>
    <dbReference type="NCBI Taxonomy" id="879566"/>
    <lineage>
        <taxon>Bacteria</taxon>
        <taxon>Bacillati</taxon>
        <taxon>Bacillota</taxon>
        <taxon>Clostridia</taxon>
        <taxon>Lachnospirales</taxon>
        <taxon>Lachnospiraceae</taxon>
        <taxon>Acetatifactor</taxon>
    </lineage>
</organism>
<evidence type="ECO:0000256" key="1">
    <source>
        <dbReference type="ARBA" id="ARBA00000085"/>
    </source>
</evidence>
<dbReference type="GO" id="GO:0004721">
    <property type="term" value="F:phosphoprotein phosphatase activity"/>
    <property type="evidence" value="ECO:0007669"/>
    <property type="project" value="TreeGrafter"/>
</dbReference>
<keyword evidence="9" id="KW-0812">Transmembrane</keyword>
<keyword evidence="4" id="KW-0597">Phosphoprotein</keyword>
<evidence type="ECO:0000259" key="11">
    <source>
        <dbReference type="PROSITE" id="PS50885"/>
    </source>
</evidence>
<dbReference type="InterPro" id="IPR004358">
    <property type="entry name" value="Sig_transdc_His_kin-like_C"/>
</dbReference>